<dbReference type="RefSeq" id="WP_216836795.1">
    <property type="nucleotide sequence ID" value="NZ_JAFNJS010000003.1"/>
</dbReference>
<protein>
    <recommendedName>
        <fullName evidence="4">SMODS and SLOG-associating 2TM effector domain-containing protein</fullName>
    </recommendedName>
</protein>
<organism evidence="2 3">
    <name type="scientific">Falsiroseomonas tokyonensis</name>
    <dbReference type="NCBI Taxonomy" id="430521"/>
    <lineage>
        <taxon>Bacteria</taxon>
        <taxon>Pseudomonadati</taxon>
        <taxon>Pseudomonadota</taxon>
        <taxon>Alphaproteobacteria</taxon>
        <taxon>Acetobacterales</taxon>
        <taxon>Roseomonadaceae</taxon>
        <taxon>Falsiroseomonas</taxon>
    </lineage>
</organism>
<keyword evidence="1" id="KW-0812">Transmembrane</keyword>
<reference evidence="3" key="1">
    <citation type="journal article" date="2019" name="Int. J. Syst. Evol. Microbiol.">
        <title>The Global Catalogue of Microorganisms (GCM) 10K type strain sequencing project: providing services to taxonomists for standard genome sequencing and annotation.</title>
        <authorList>
            <consortium name="The Broad Institute Genomics Platform"/>
            <consortium name="The Broad Institute Genome Sequencing Center for Infectious Disease"/>
            <person name="Wu L."/>
            <person name="Ma J."/>
        </authorList>
    </citation>
    <scope>NUCLEOTIDE SEQUENCE [LARGE SCALE GENOMIC DNA]</scope>
    <source>
        <strain evidence="3">CGMCC 1.16855</strain>
    </source>
</reference>
<dbReference type="EMBL" id="JBHRSB010000003">
    <property type="protein sequence ID" value="MFC3000722.1"/>
    <property type="molecule type" value="Genomic_DNA"/>
</dbReference>
<keyword evidence="3" id="KW-1185">Reference proteome</keyword>
<dbReference type="Proteomes" id="UP001595420">
    <property type="component" value="Unassembled WGS sequence"/>
</dbReference>
<keyword evidence="1" id="KW-0472">Membrane</keyword>
<comment type="caution">
    <text evidence="2">The sequence shown here is derived from an EMBL/GenBank/DDBJ whole genome shotgun (WGS) entry which is preliminary data.</text>
</comment>
<evidence type="ECO:0000313" key="3">
    <source>
        <dbReference type="Proteomes" id="UP001595420"/>
    </source>
</evidence>
<gene>
    <name evidence="2" type="ORF">ACFOD3_12510</name>
</gene>
<evidence type="ECO:0008006" key="4">
    <source>
        <dbReference type="Google" id="ProtNLM"/>
    </source>
</evidence>
<name>A0ABV7BSZ3_9PROT</name>
<evidence type="ECO:0000256" key="1">
    <source>
        <dbReference type="SAM" id="Phobius"/>
    </source>
</evidence>
<feature type="transmembrane region" description="Helical" evidence="1">
    <location>
        <begin position="110"/>
        <end position="130"/>
    </location>
</feature>
<accession>A0ABV7BSZ3</accession>
<proteinExistence type="predicted"/>
<sequence>MRSEALGTGDLPIGAFSSLGRLLREEEPQQASALVGEYPEISPWLAEVKVLGRPEREAGGSSQDSELRERRLNEGLMRTARLGLSAASNRVERLLTSLPRRARLAKRLKLFGSMISTVTSAGVIAALALAQQEAALATSFLSFSSSVIALVGEHIESPLFGTRKNLSELIVDLSGIELEIRNAQISVLEIAGSRDNAAAAGLARKVNEIAARLRALEVLEGVDPGDRPPAKAKAPNG</sequence>
<evidence type="ECO:0000313" key="2">
    <source>
        <dbReference type="EMBL" id="MFC3000722.1"/>
    </source>
</evidence>
<keyword evidence="1" id="KW-1133">Transmembrane helix</keyword>